<dbReference type="PANTHER" id="PTHR12788">
    <property type="entry name" value="PROTEIN-TYROSINE SULFOTRANSFERASE 2"/>
    <property type="match status" value="1"/>
</dbReference>
<evidence type="ECO:0000313" key="2">
    <source>
        <dbReference type="EMBL" id="CAB3974469.1"/>
    </source>
</evidence>
<dbReference type="AlphaFoldDB" id="A0A6J5JSH5"/>
<accession>A0A6J5JSH5</accession>
<dbReference type="Gene3D" id="3.40.50.300">
    <property type="entry name" value="P-loop containing nucleotide triphosphate hydrolases"/>
    <property type="match status" value="1"/>
</dbReference>
<dbReference type="InterPro" id="IPR026634">
    <property type="entry name" value="TPST-like"/>
</dbReference>
<dbReference type="PANTHER" id="PTHR12788:SF10">
    <property type="entry name" value="PROTEIN-TYROSINE SULFOTRANSFERASE"/>
    <property type="match status" value="1"/>
</dbReference>
<dbReference type="RefSeq" id="WP_175240601.1">
    <property type="nucleotide sequence ID" value="NZ_CABWIK020000059.1"/>
</dbReference>
<dbReference type="InterPro" id="IPR027417">
    <property type="entry name" value="P-loop_NTPase"/>
</dbReference>
<dbReference type="EMBL" id="CABWIK020000059">
    <property type="protein sequence ID" value="CAB3974469.1"/>
    <property type="molecule type" value="Genomic_DNA"/>
</dbReference>
<proteinExistence type="predicted"/>
<dbReference type="Proteomes" id="UP000494322">
    <property type="component" value="Unassembled WGS sequence"/>
</dbReference>
<sequence length="271" mass="30170">MFILFGSPRSGTTLFKESLNLHSGIFIPNQTTFISPVAHVMGCISDWSVARPLITKIIQSTNDFAEVLEPYISVAEIDDALHEAEPTLAGVLISIYRRIASNAGKQFGGDKTPDDLLSIRKLEEVGLLDSDIRFLHIVRDVRGAMLSLKNVTWAPSGIEEYFPRLWNYTNLHLNNAMRGRANYLLIRYEDLVSNPRDVLARSTAFLGLPFEESMLDHSKRAPVLRNDQSHLNLSLPFLNDRATAWQSSLPPDIAAHCCATAAEGLKAFGYV</sequence>
<name>A0A6J5JSH5_9BURK</name>
<keyword evidence="1 2" id="KW-0808">Transferase</keyword>
<evidence type="ECO:0000313" key="3">
    <source>
        <dbReference type="Proteomes" id="UP000494322"/>
    </source>
</evidence>
<dbReference type="GO" id="GO:0008476">
    <property type="term" value="F:protein-tyrosine sulfotransferase activity"/>
    <property type="evidence" value="ECO:0007669"/>
    <property type="project" value="InterPro"/>
</dbReference>
<dbReference type="SUPFAM" id="SSF52540">
    <property type="entry name" value="P-loop containing nucleoside triphosphate hydrolases"/>
    <property type="match status" value="1"/>
</dbReference>
<reference evidence="2 3" key="1">
    <citation type="submission" date="2020-04" db="EMBL/GenBank/DDBJ databases">
        <authorList>
            <person name="Depoorter E."/>
        </authorList>
    </citation>
    <scope>NUCLEOTIDE SEQUENCE [LARGE SCALE GENOMIC DNA]</scope>
    <source>
        <strain evidence="2 3">BCC0132</strain>
    </source>
</reference>
<protein>
    <submittedName>
        <fullName evidence="2">Sulfotransferase</fullName>
    </submittedName>
</protein>
<evidence type="ECO:0000256" key="1">
    <source>
        <dbReference type="ARBA" id="ARBA00022679"/>
    </source>
</evidence>
<organism evidence="2 3">
    <name type="scientific">Burkholderia cenocepacia</name>
    <dbReference type="NCBI Taxonomy" id="95486"/>
    <lineage>
        <taxon>Bacteria</taxon>
        <taxon>Pseudomonadati</taxon>
        <taxon>Pseudomonadota</taxon>
        <taxon>Betaproteobacteria</taxon>
        <taxon>Burkholderiales</taxon>
        <taxon>Burkholderiaceae</taxon>
        <taxon>Burkholderia</taxon>
        <taxon>Burkholderia cepacia complex</taxon>
    </lineage>
</organism>
<gene>
    <name evidence="2" type="ORF">BCO9919_06282</name>
</gene>
<dbReference type="Pfam" id="PF13469">
    <property type="entry name" value="Sulfotransfer_3"/>
    <property type="match status" value="1"/>
</dbReference>